<proteinExistence type="predicted"/>
<evidence type="ECO:0000313" key="2">
    <source>
        <dbReference type="Proteomes" id="UP001216510"/>
    </source>
</evidence>
<accession>A0ABY8BHV6</accession>
<protein>
    <recommendedName>
        <fullName evidence="3">PilZ domain-containing protein</fullName>
    </recommendedName>
</protein>
<evidence type="ECO:0000313" key="1">
    <source>
        <dbReference type="EMBL" id="WEF35480.1"/>
    </source>
</evidence>
<keyword evidence="2" id="KW-1185">Reference proteome</keyword>
<dbReference type="Proteomes" id="UP001216510">
    <property type="component" value="Chromosome"/>
</dbReference>
<dbReference type="EMBL" id="CP119083">
    <property type="protein sequence ID" value="WEF35480.1"/>
    <property type="molecule type" value="Genomic_DNA"/>
</dbReference>
<sequence length="108" mass="11808">MQADALITVRFLSPEEGGRAQPASGRTFGCPLFVDGEGYDCRLLLDGLVLQPGQQYELPVKFLRREHAEERLRIGAPITLWEGKTIASGTISHVYPAALAQSMQLAPL</sequence>
<evidence type="ECO:0008006" key="3">
    <source>
        <dbReference type="Google" id="ProtNLM"/>
    </source>
</evidence>
<organism evidence="1 2">
    <name type="scientific">Pseudoduganella chitinolytica</name>
    <dbReference type="NCBI Taxonomy" id="34070"/>
    <lineage>
        <taxon>Bacteria</taxon>
        <taxon>Pseudomonadati</taxon>
        <taxon>Pseudomonadota</taxon>
        <taxon>Betaproteobacteria</taxon>
        <taxon>Burkholderiales</taxon>
        <taxon>Oxalobacteraceae</taxon>
        <taxon>Telluria group</taxon>
        <taxon>Pseudoduganella</taxon>
    </lineage>
</organism>
<gene>
    <name evidence="1" type="ORF">PX653_12240</name>
</gene>
<name>A0ABY8BHV6_9BURK</name>
<dbReference type="RefSeq" id="WP_277418134.1">
    <property type="nucleotide sequence ID" value="NZ_CP119083.1"/>
</dbReference>
<dbReference type="Gene3D" id="2.40.30.10">
    <property type="entry name" value="Translation factors"/>
    <property type="match status" value="1"/>
</dbReference>
<reference evidence="1 2" key="1">
    <citation type="submission" date="2023-02" db="EMBL/GenBank/DDBJ databases">
        <title>Gemone sequence of Telluria chitinolytica ACM 3522T.</title>
        <authorList>
            <person name="Frediansyah A."/>
            <person name="Miess H."/>
            <person name="Gross H."/>
        </authorList>
    </citation>
    <scope>NUCLEOTIDE SEQUENCE [LARGE SCALE GENOMIC DNA]</scope>
    <source>
        <strain evidence="1 2">ACM 3522</strain>
    </source>
</reference>